<dbReference type="SUPFAM" id="SSF46689">
    <property type="entry name" value="Homeodomain-like"/>
    <property type="match status" value="1"/>
</dbReference>
<dbReference type="EMBL" id="LJIX01000006">
    <property type="protein sequence ID" value="KQL18847.1"/>
    <property type="molecule type" value="Genomic_DNA"/>
</dbReference>
<keyword evidence="3" id="KW-1185">Reference proteome</keyword>
<gene>
    <name evidence="2" type="ORF">AN957_09880</name>
</gene>
<protein>
    <recommendedName>
        <fullName evidence="1">Homeodomain phBC6A51-type domain-containing protein</fullName>
    </recommendedName>
</protein>
<sequence length="144" mass="16678">MASKRQRELESKLTSQQQKAAFLLVENDLRDNADKRTQEEIAEEVGVTYKTLWTWRKQNRNFIDYKNEIADDFLAEYRSGVYGQLLKLINGSQPSVKAIDLYLKRFGLLTEKQVISNEDSTGSRSNADLVKELEELDDLLKEDD</sequence>
<comment type="caution">
    <text evidence="2">The sequence shown here is derived from an EMBL/GenBank/DDBJ whole genome shotgun (WGS) entry which is preliminary data.</text>
</comment>
<evidence type="ECO:0000259" key="1">
    <source>
        <dbReference type="Pfam" id="PF13022"/>
    </source>
</evidence>
<evidence type="ECO:0000313" key="3">
    <source>
        <dbReference type="Proteomes" id="UP000050996"/>
    </source>
</evidence>
<organism evidence="2 3">
    <name type="scientific">Cytobacillus solani</name>
    <dbReference type="NCBI Taxonomy" id="1637975"/>
    <lineage>
        <taxon>Bacteria</taxon>
        <taxon>Bacillati</taxon>
        <taxon>Bacillota</taxon>
        <taxon>Bacilli</taxon>
        <taxon>Bacillales</taxon>
        <taxon>Bacillaceae</taxon>
        <taxon>Cytobacillus</taxon>
    </lineage>
</organism>
<accession>A0A0Q3VG54</accession>
<dbReference type="Gene3D" id="1.10.10.60">
    <property type="entry name" value="Homeodomain-like"/>
    <property type="match status" value="1"/>
</dbReference>
<dbReference type="Pfam" id="PF13022">
    <property type="entry name" value="HTH_Tnp_1_2"/>
    <property type="match status" value="1"/>
</dbReference>
<dbReference type="InterPro" id="IPR009057">
    <property type="entry name" value="Homeodomain-like_sf"/>
</dbReference>
<dbReference type="STRING" id="1637975.AN957_09880"/>
<dbReference type="AlphaFoldDB" id="A0A0Q3VG54"/>
<proteinExistence type="predicted"/>
<reference evidence="2 3" key="1">
    <citation type="submission" date="2015-09" db="EMBL/GenBank/DDBJ databases">
        <title>Genome sequencing project for genomic taxonomy and phylogenomics of Bacillus-like bacteria.</title>
        <authorList>
            <person name="Liu B."/>
            <person name="Wang J."/>
            <person name="Zhu Y."/>
            <person name="Liu G."/>
            <person name="Chen Q."/>
            <person name="Chen Z."/>
            <person name="Lan J."/>
            <person name="Che J."/>
            <person name="Ge C."/>
            <person name="Shi H."/>
            <person name="Pan Z."/>
            <person name="Liu X."/>
        </authorList>
    </citation>
    <scope>NUCLEOTIDE SEQUENCE [LARGE SCALE GENOMIC DNA]</scope>
    <source>
        <strain evidence="2 3">FJAT-18043</strain>
    </source>
</reference>
<name>A0A0Q3VG54_9BACI</name>
<dbReference type="RefSeq" id="WP_056683839.1">
    <property type="nucleotide sequence ID" value="NZ_LJIX01000006.1"/>
</dbReference>
<dbReference type="InterPro" id="IPR024978">
    <property type="entry name" value="Homeodomain_phBC6A51-type"/>
</dbReference>
<dbReference type="PATRIC" id="fig|1637975.4.peg.1759"/>
<feature type="domain" description="Homeodomain phBC6A51-type" evidence="1">
    <location>
        <begin position="10"/>
        <end position="129"/>
    </location>
</feature>
<evidence type="ECO:0000313" key="2">
    <source>
        <dbReference type="EMBL" id="KQL18847.1"/>
    </source>
</evidence>
<dbReference type="Proteomes" id="UP000050996">
    <property type="component" value="Unassembled WGS sequence"/>
</dbReference>